<gene>
    <name evidence="1" type="ORF">GRI97_13425</name>
</gene>
<accession>A0A6I4TXW2</accession>
<sequence>MGQELRIETVGATTACNLCGSHEREHLFRKFGYDLVRCRGCELVFVGNPPSAAEVTGFYTAEADYHRELLDPADPAFTRMRGIAQQHISFLRRSIFQPKGLKLLDIGCSSGLFLDEARKEGFDVYGAELSPDTAAFARQHFGLNVHPGDWRDAGYTDGSFDVITLFDVIEHLTDPQAELVAIKRLLKPGGLLLQSTPNIDGLFPRLSYLLANRLDYWPHPEPPHHLYQFSTKTLSAMTENAGYQVTRADQTRIHLGYSFGTPANWKISRKLLPYAVLFAPTSIVGPWIGKGDWLYLAARVPG</sequence>
<dbReference type="InterPro" id="IPR029063">
    <property type="entry name" value="SAM-dependent_MTases_sf"/>
</dbReference>
<proteinExistence type="predicted"/>
<dbReference type="CDD" id="cd02440">
    <property type="entry name" value="AdoMet_MTases"/>
    <property type="match status" value="1"/>
</dbReference>
<dbReference type="EMBL" id="WTYJ01000002">
    <property type="protein sequence ID" value="MXO99989.1"/>
    <property type="molecule type" value="Genomic_DNA"/>
</dbReference>
<organism evidence="1 2">
    <name type="scientific">Croceibacterium xixiisoli</name>
    <dbReference type="NCBI Taxonomy" id="1476466"/>
    <lineage>
        <taxon>Bacteria</taxon>
        <taxon>Pseudomonadati</taxon>
        <taxon>Pseudomonadota</taxon>
        <taxon>Alphaproteobacteria</taxon>
        <taxon>Sphingomonadales</taxon>
        <taxon>Erythrobacteraceae</taxon>
        <taxon>Croceibacterium</taxon>
    </lineage>
</organism>
<evidence type="ECO:0000313" key="1">
    <source>
        <dbReference type="EMBL" id="MXO99989.1"/>
    </source>
</evidence>
<dbReference type="Pfam" id="PF13489">
    <property type="entry name" value="Methyltransf_23"/>
    <property type="match status" value="1"/>
</dbReference>
<dbReference type="SUPFAM" id="SSF53335">
    <property type="entry name" value="S-adenosyl-L-methionine-dependent methyltransferases"/>
    <property type="match status" value="1"/>
</dbReference>
<protein>
    <submittedName>
        <fullName evidence="1">Methyltransferase domain-containing protein</fullName>
    </submittedName>
</protein>
<keyword evidence="1" id="KW-0489">Methyltransferase</keyword>
<keyword evidence="1" id="KW-0808">Transferase</keyword>
<dbReference type="Proteomes" id="UP000469430">
    <property type="component" value="Unassembled WGS sequence"/>
</dbReference>
<keyword evidence="2" id="KW-1185">Reference proteome</keyword>
<dbReference type="Gene3D" id="3.40.50.150">
    <property type="entry name" value="Vaccinia Virus protein VP39"/>
    <property type="match status" value="1"/>
</dbReference>
<dbReference type="RefSeq" id="WP_235917791.1">
    <property type="nucleotide sequence ID" value="NZ_JBHSCP010000001.1"/>
</dbReference>
<comment type="caution">
    <text evidence="1">The sequence shown here is derived from an EMBL/GenBank/DDBJ whole genome shotgun (WGS) entry which is preliminary data.</text>
</comment>
<dbReference type="PANTHER" id="PTHR43861">
    <property type="entry name" value="TRANS-ACONITATE 2-METHYLTRANSFERASE-RELATED"/>
    <property type="match status" value="1"/>
</dbReference>
<dbReference type="PANTHER" id="PTHR43861:SF6">
    <property type="entry name" value="METHYLTRANSFERASE TYPE 11"/>
    <property type="match status" value="1"/>
</dbReference>
<name>A0A6I4TXW2_9SPHN</name>
<dbReference type="GO" id="GO:0032259">
    <property type="term" value="P:methylation"/>
    <property type="evidence" value="ECO:0007669"/>
    <property type="project" value="UniProtKB-KW"/>
</dbReference>
<dbReference type="AlphaFoldDB" id="A0A6I4TXW2"/>
<dbReference type="GO" id="GO:0008168">
    <property type="term" value="F:methyltransferase activity"/>
    <property type="evidence" value="ECO:0007669"/>
    <property type="project" value="UniProtKB-KW"/>
</dbReference>
<evidence type="ECO:0000313" key="2">
    <source>
        <dbReference type="Proteomes" id="UP000469430"/>
    </source>
</evidence>
<reference evidence="1 2" key="1">
    <citation type="submission" date="2019-12" db="EMBL/GenBank/DDBJ databases">
        <title>Genomic-based taxomic classification of the family Erythrobacteraceae.</title>
        <authorList>
            <person name="Xu L."/>
        </authorList>
    </citation>
    <scope>NUCLEOTIDE SEQUENCE [LARGE SCALE GENOMIC DNA]</scope>
    <source>
        <strain evidence="1 2">S36</strain>
    </source>
</reference>